<organism evidence="1 2">
    <name type="scientific">Lentzea alba</name>
    <dbReference type="NCBI Taxonomy" id="2714351"/>
    <lineage>
        <taxon>Bacteria</taxon>
        <taxon>Bacillati</taxon>
        <taxon>Actinomycetota</taxon>
        <taxon>Actinomycetes</taxon>
        <taxon>Pseudonocardiales</taxon>
        <taxon>Pseudonocardiaceae</taxon>
        <taxon>Lentzea</taxon>
    </lineage>
</organism>
<evidence type="ECO:0000313" key="2">
    <source>
        <dbReference type="Proteomes" id="UP000481360"/>
    </source>
</evidence>
<dbReference type="AlphaFoldDB" id="A0A7C9VRG6"/>
<dbReference type="EMBL" id="JAAMPJ010000001">
    <property type="protein sequence ID" value="NGY57338.1"/>
    <property type="molecule type" value="Genomic_DNA"/>
</dbReference>
<reference evidence="1 2" key="1">
    <citation type="submission" date="2020-03" db="EMBL/GenBank/DDBJ databases">
        <title>Isolation and identification of active actinomycetes.</title>
        <authorList>
            <person name="Sun X."/>
        </authorList>
    </citation>
    <scope>NUCLEOTIDE SEQUENCE [LARGE SCALE GENOMIC DNA]</scope>
    <source>
        <strain evidence="1 2">NEAU-D13</strain>
    </source>
</reference>
<evidence type="ECO:0000313" key="1">
    <source>
        <dbReference type="EMBL" id="NGY57338.1"/>
    </source>
</evidence>
<protein>
    <submittedName>
        <fullName evidence="1">Uncharacterized protein</fullName>
    </submittedName>
</protein>
<dbReference type="RefSeq" id="WP_166042712.1">
    <property type="nucleotide sequence ID" value="NZ_JAAMPJ010000001.1"/>
</dbReference>
<name>A0A7C9VRG6_9PSEU</name>
<dbReference type="Proteomes" id="UP000481360">
    <property type="component" value="Unassembled WGS sequence"/>
</dbReference>
<sequence>MTEWTPEAIKAEIDYRRGNAVCNWQRSNGGAPSWIRRVIHRTSAKHSGVKA</sequence>
<keyword evidence="2" id="KW-1185">Reference proteome</keyword>
<comment type="caution">
    <text evidence="1">The sequence shown here is derived from an EMBL/GenBank/DDBJ whole genome shotgun (WGS) entry which is preliminary data.</text>
</comment>
<proteinExistence type="predicted"/>
<gene>
    <name evidence="1" type="ORF">G7043_00180</name>
</gene>
<accession>A0A7C9VRG6</accession>